<evidence type="ECO:0000256" key="4">
    <source>
        <dbReference type="ARBA" id="ARBA00022741"/>
    </source>
</evidence>
<dbReference type="SUPFAM" id="SSF52540">
    <property type="entry name" value="P-loop containing nucleoside triphosphate hydrolases"/>
    <property type="match status" value="1"/>
</dbReference>
<dbReference type="InterPro" id="IPR006935">
    <property type="entry name" value="Helicase/UvrB_N"/>
</dbReference>
<reference evidence="17" key="1">
    <citation type="submission" date="2022-08" db="EMBL/GenBank/DDBJ databases">
        <authorList>
            <consortium name="DOE Joint Genome Institute"/>
            <person name="Min B."/>
            <person name="Riley R."/>
            <person name="Sierra-Patev S."/>
            <person name="Naranjo-Ortiz M."/>
            <person name="Looney B."/>
            <person name="Konkel Z."/>
            <person name="Slot J.C."/>
            <person name="Sakamoto Y."/>
            <person name="Steenwyk J.L."/>
            <person name="Rokas A."/>
            <person name="Carro J."/>
            <person name="Camarero S."/>
            <person name="Ferreira P."/>
            <person name="Molpeceres G."/>
            <person name="Ruiz-Duenas F.J."/>
            <person name="Serrano A."/>
            <person name="Henrissat B."/>
            <person name="Drula E."/>
            <person name="Hughes K.W."/>
            <person name="Mata J.L."/>
            <person name="Ishikawa N.K."/>
            <person name="Vargas-Isla R."/>
            <person name="Ushijima S."/>
            <person name="Smith C.A."/>
            <person name="Ahrendt S."/>
            <person name="Andreopoulos W."/>
            <person name="He G."/>
            <person name="Labutti K."/>
            <person name="Lipzen A."/>
            <person name="Ng V."/>
            <person name="Sandor L."/>
            <person name="Barry K."/>
            <person name="Martinez A.T."/>
            <person name="Xiao Y."/>
            <person name="Gibbons J.G."/>
            <person name="Terashima K."/>
            <person name="Hibbett D.S."/>
            <person name="Grigoriev I.V."/>
        </authorList>
    </citation>
    <scope>NUCLEOTIDE SEQUENCE</scope>
    <source>
        <strain evidence="17">TFB9207</strain>
    </source>
</reference>
<dbReference type="PROSITE" id="PS51327">
    <property type="entry name" value="DICER_DSRBF"/>
    <property type="match status" value="1"/>
</dbReference>
<keyword evidence="11" id="KW-0694">RNA-binding</keyword>
<dbReference type="InterPro" id="IPR036389">
    <property type="entry name" value="RNase_III_sf"/>
</dbReference>
<dbReference type="GO" id="GO:0031047">
    <property type="term" value="P:regulatory ncRNA-mediated gene silencing"/>
    <property type="evidence" value="ECO:0007669"/>
    <property type="project" value="UniProtKB-KW"/>
</dbReference>
<proteinExistence type="inferred from homology"/>
<feature type="domain" description="Dicer dsRNA-binding fold" evidence="16">
    <location>
        <begin position="559"/>
        <end position="649"/>
    </location>
</feature>
<keyword evidence="6" id="KW-0347">Helicase</keyword>
<dbReference type="Pfam" id="PF00271">
    <property type="entry name" value="Helicase_C"/>
    <property type="match status" value="1"/>
</dbReference>
<dbReference type="PROSITE" id="PS51192">
    <property type="entry name" value="HELICASE_ATP_BIND_1"/>
    <property type="match status" value="1"/>
</dbReference>
<dbReference type="GO" id="GO:0003677">
    <property type="term" value="F:DNA binding"/>
    <property type="evidence" value="ECO:0007669"/>
    <property type="project" value="InterPro"/>
</dbReference>
<keyword evidence="4" id="KW-0547">Nucleotide-binding</keyword>
<dbReference type="InterPro" id="IPR005034">
    <property type="entry name" value="Dicer_dimerisation"/>
</dbReference>
<dbReference type="PANTHER" id="PTHR14950:SF37">
    <property type="entry name" value="ENDORIBONUCLEASE DICER"/>
    <property type="match status" value="1"/>
</dbReference>
<dbReference type="InterPro" id="IPR038248">
    <property type="entry name" value="Dicer_dimer_sf"/>
</dbReference>
<keyword evidence="10" id="KW-0464">Manganese</keyword>
<dbReference type="PROSITE" id="PS51194">
    <property type="entry name" value="HELICASE_CTER"/>
    <property type="match status" value="1"/>
</dbReference>
<name>A0AA38PJH3_9AGAR</name>
<dbReference type="Gene3D" id="3.40.50.300">
    <property type="entry name" value="P-loop containing nucleotide triphosphate hydrolases"/>
    <property type="match status" value="2"/>
</dbReference>
<evidence type="ECO:0000256" key="7">
    <source>
        <dbReference type="ARBA" id="ARBA00022840"/>
    </source>
</evidence>
<dbReference type="GO" id="GO:0046872">
    <property type="term" value="F:metal ion binding"/>
    <property type="evidence" value="ECO:0007669"/>
    <property type="project" value="UniProtKB-KW"/>
</dbReference>
<evidence type="ECO:0000256" key="5">
    <source>
        <dbReference type="ARBA" id="ARBA00022801"/>
    </source>
</evidence>
<dbReference type="CDD" id="cd00593">
    <property type="entry name" value="RIBOc"/>
    <property type="match status" value="2"/>
</dbReference>
<evidence type="ECO:0000256" key="8">
    <source>
        <dbReference type="ARBA" id="ARBA00022842"/>
    </source>
</evidence>
<dbReference type="Pfam" id="PF04851">
    <property type="entry name" value="ResIII"/>
    <property type="match status" value="1"/>
</dbReference>
<organism evidence="17 18">
    <name type="scientific">Lentinula raphanica</name>
    <dbReference type="NCBI Taxonomy" id="153919"/>
    <lineage>
        <taxon>Eukaryota</taxon>
        <taxon>Fungi</taxon>
        <taxon>Dikarya</taxon>
        <taxon>Basidiomycota</taxon>
        <taxon>Agaricomycotina</taxon>
        <taxon>Agaricomycetes</taxon>
        <taxon>Agaricomycetidae</taxon>
        <taxon>Agaricales</taxon>
        <taxon>Marasmiineae</taxon>
        <taxon>Omphalotaceae</taxon>
        <taxon>Lentinula</taxon>
    </lineage>
</organism>
<keyword evidence="8" id="KW-0460">Magnesium</keyword>
<keyword evidence="9" id="KW-0943">RNA-mediated gene silencing</keyword>
<feature type="domain" description="RNase III" evidence="13">
    <location>
        <begin position="925"/>
        <end position="1072"/>
    </location>
</feature>
<feature type="domain" description="RNase III" evidence="13">
    <location>
        <begin position="1109"/>
        <end position="1258"/>
    </location>
</feature>
<keyword evidence="5 17" id="KW-0378">Hydrolase</keyword>
<dbReference type="SMART" id="SM00490">
    <property type="entry name" value="HELICc"/>
    <property type="match status" value="1"/>
</dbReference>
<evidence type="ECO:0000313" key="17">
    <source>
        <dbReference type="EMBL" id="KAJ3843793.1"/>
    </source>
</evidence>
<dbReference type="PANTHER" id="PTHR14950">
    <property type="entry name" value="DICER-RELATED"/>
    <property type="match status" value="1"/>
</dbReference>
<dbReference type="GO" id="GO:0006396">
    <property type="term" value="P:RNA processing"/>
    <property type="evidence" value="ECO:0007669"/>
    <property type="project" value="InterPro"/>
</dbReference>
<dbReference type="InterPro" id="IPR014001">
    <property type="entry name" value="Helicase_ATP-bd"/>
</dbReference>
<evidence type="ECO:0000256" key="2">
    <source>
        <dbReference type="ARBA" id="ARBA00022723"/>
    </source>
</evidence>
<dbReference type="SMART" id="SM00535">
    <property type="entry name" value="RIBOc"/>
    <property type="match status" value="2"/>
</dbReference>
<evidence type="ECO:0000259" key="13">
    <source>
        <dbReference type="PROSITE" id="PS50142"/>
    </source>
</evidence>
<dbReference type="GO" id="GO:0005524">
    <property type="term" value="F:ATP binding"/>
    <property type="evidence" value="ECO:0007669"/>
    <property type="project" value="UniProtKB-KW"/>
</dbReference>
<evidence type="ECO:0000256" key="6">
    <source>
        <dbReference type="ARBA" id="ARBA00022806"/>
    </source>
</evidence>
<keyword evidence="3" id="KW-0677">Repeat</keyword>
<evidence type="ECO:0000313" key="18">
    <source>
        <dbReference type="Proteomes" id="UP001163846"/>
    </source>
</evidence>
<comment type="cofactor">
    <cofactor evidence="1">
        <name>Mn(2+)</name>
        <dbReference type="ChEBI" id="CHEBI:29035"/>
    </cofactor>
</comment>
<dbReference type="Pfam" id="PF03368">
    <property type="entry name" value="Dicer_dimer"/>
    <property type="match status" value="1"/>
</dbReference>
<dbReference type="Pfam" id="PF14622">
    <property type="entry name" value="Ribonucleas_3_3"/>
    <property type="match status" value="1"/>
</dbReference>
<dbReference type="Pfam" id="PF00636">
    <property type="entry name" value="Ribonuclease_3"/>
    <property type="match status" value="1"/>
</dbReference>
<evidence type="ECO:0000256" key="3">
    <source>
        <dbReference type="ARBA" id="ARBA00022737"/>
    </source>
</evidence>
<dbReference type="InterPro" id="IPR000999">
    <property type="entry name" value="RNase_III_dom"/>
</dbReference>
<evidence type="ECO:0000259" key="15">
    <source>
        <dbReference type="PROSITE" id="PS51194"/>
    </source>
</evidence>
<dbReference type="SMART" id="SM00487">
    <property type="entry name" value="DEXDc"/>
    <property type="match status" value="1"/>
</dbReference>
<keyword evidence="18" id="KW-1185">Reference proteome</keyword>
<dbReference type="GO" id="GO:0004525">
    <property type="term" value="F:ribonuclease III activity"/>
    <property type="evidence" value="ECO:0007669"/>
    <property type="project" value="InterPro"/>
</dbReference>
<gene>
    <name evidence="17" type="ORF">F5878DRAFT_603798</name>
</gene>
<protein>
    <submittedName>
        <fullName evidence="17">P-loop containing nucleoside triphosphate hydrolase protein</fullName>
    </submittedName>
</protein>
<feature type="domain" description="Helicase C-terminal" evidence="15">
    <location>
        <begin position="357"/>
        <end position="513"/>
    </location>
</feature>
<feature type="region of interest" description="Disordered" evidence="12">
    <location>
        <begin position="519"/>
        <end position="540"/>
    </location>
</feature>
<keyword evidence="7" id="KW-0067">ATP-binding</keyword>
<dbReference type="PROSITE" id="PS00517">
    <property type="entry name" value="RNASE_3_1"/>
    <property type="match status" value="1"/>
</dbReference>
<evidence type="ECO:0000256" key="1">
    <source>
        <dbReference type="ARBA" id="ARBA00001936"/>
    </source>
</evidence>
<evidence type="ECO:0000256" key="12">
    <source>
        <dbReference type="SAM" id="MobiDB-lite"/>
    </source>
</evidence>
<comment type="caution">
    <text evidence="17">The sequence shown here is derived from an EMBL/GenBank/DDBJ whole genome shotgun (WGS) entry which is preliminary data.</text>
</comment>
<dbReference type="GO" id="GO:0003723">
    <property type="term" value="F:RNA binding"/>
    <property type="evidence" value="ECO:0007669"/>
    <property type="project" value="UniProtKB-UniRule"/>
</dbReference>
<evidence type="ECO:0000259" key="16">
    <source>
        <dbReference type="PROSITE" id="PS51327"/>
    </source>
</evidence>
<dbReference type="Gene3D" id="1.10.1520.10">
    <property type="entry name" value="Ribonuclease III domain"/>
    <property type="match status" value="2"/>
</dbReference>
<dbReference type="Proteomes" id="UP001163846">
    <property type="component" value="Unassembled WGS sequence"/>
</dbReference>
<dbReference type="SUPFAM" id="SSF69065">
    <property type="entry name" value="RNase III domain-like"/>
    <property type="match status" value="2"/>
</dbReference>
<feature type="domain" description="Helicase ATP-binding" evidence="14">
    <location>
        <begin position="19"/>
        <end position="192"/>
    </location>
</feature>
<evidence type="ECO:0000256" key="10">
    <source>
        <dbReference type="ARBA" id="ARBA00023211"/>
    </source>
</evidence>
<comment type="similarity">
    <text evidence="11">Belongs to the helicase family. Dicer subfamily.</text>
</comment>
<dbReference type="PROSITE" id="PS50142">
    <property type="entry name" value="RNASE_3_2"/>
    <property type="match status" value="2"/>
</dbReference>
<dbReference type="GO" id="GO:0004386">
    <property type="term" value="F:helicase activity"/>
    <property type="evidence" value="ECO:0007669"/>
    <property type="project" value="UniProtKB-KW"/>
</dbReference>
<dbReference type="CDD" id="cd18034">
    <property type="entry name" value="DEXHc_dicer"/>
    <property type="match status" value="1"/>
</dbReference>
<dbReference type="EMBL" id="MU805967">
    <property type="protein sequence ID" value="KAJ3843793.1"/>
    <property type="molecule type" value="Genomic_DNA"/>
</dbReference>
<dbReference type="InterPro" id="IPR001650">
    <property type="entry name" value="Helicase_C-like"/>
</dbReference>
<feature type="compositionally biased region" description="Acidic residues" evidence="12">
    <location>
        <begin position="525"/>
        <end position="535"/>
    </location>
</feature>
<dbReference type="InterPro" id="IPR027417">
    <property type="entry name" value="P-loop_NTPase"/>
</dbReference>
<dbReference type="Gene3D" id="3.30.160.380">
    <property type="entry name" value="Dicer dimerisation domain"/>
    <property type="match status" value="1"/>
</dbReference>
<evidence type="ECO:0000256" key="9">
    <source>
        <dbReference type="ARBA" id="ARBA00023158"/>
    </source>
</evidence>
<sequence>MPSSSSITALLPRKYQEEIFTQAQQRNIIAALDTGSGKTFISTLLVKWIAAKDLDCRKIFFFVPKVPLVEQQGNFISHHSSLRVLKLHGSSNIDVSDRSGWKQKFEQHDVFVLTAQIFLNFMTHSLLRMEEVSLLVFDECHHARKKHPYAIIMHEYTQCSQERRPKVFGMTASPIWNPKDPATSLKVLEDTLDAKVIGVREHAGELSEHSPKPIEMMKLYAPAPETYDYPSPSIWDTLKVFTFLKDVDLENGSQWQDIQRRYYVTLQNLGPYAASLYLFTEASNAIIRLFNIYSLTGEAEREEHAILRSSSPQKIPSELFDIADVLVDYQSFFTKPDDPSLLPVLVPLSWCTPKVRTLVDILRAHHSPTFQGIVFVEQRQIAACLAKILPQIPELIGLFKCGSFVGGVGGSERFTGDAGQEQVAQAFREHKLNLLVATSVAEEGLDFPACDVVIRFDSLDHVVGYVQSRGRARNKLSNFIVMIQEDDLAFQERYKKFIDTEPKLREAYQAQLGLFQDSTKAVNHDDDEEEEEGEIPADMASRERYTVPSTRAFVTYDSALSLISHLCSLIPHDLYTPQPAPVYTGEFRSTLHLPASLPLPPKDLVYLGPVKGSKKEAKRAVAFLAVKRLHQLDVFDDYLLPIGSGRGKDFQDAEGKPVPDMSHVPPTMDVQVRDPWVISHNLYVHPISLDGKVIAGLITSSRLEPVQIDHLGSIVETQCGRLLELPSNKEMEYLRLMEDYTKLGVNIRISASPFVGHTSFFLVPLMSSGDIDFYSMEELVANPNGSSDWSSIDETHLDHLLVYNVNQHGRTWLLRGLRPDLTPMSLISTDDSPQTYYDYYLKRWSPKSGKNRNGWAPVIPTTGPMVELSRLIRSKSTQILTTSIEEPNVELSEKFIIPQGCCNWLSMSVEVSRIFHILPTLARRITDIYRARAAKFRLSLPPINDDLMVSALTIPSTLAPFNNQRLETLGDAVLEVCTTVHLMNKFPHRHEGQLSIIRQQSICNRFLMYRALEVNLDAFITSEPMTVRSWKSHIEVKDHESGPLCFASRSYPRRSLQDCMEATLGAAFLTGGIPMALQAGNALGLTFGGPSHWSLRYSRVENTMIPPMYTRLQDQLGYDFNNVYLLREALTHPSFASEAEIIPSYQRLEFLGDALLDLVVIHYLYNKFPQAESAQLALPRTKAVCSQALAFLAVKKLELHQVILLNNVGLSKAIDGYVPHLQGTSAQAIVNTGWKLDPPKVLSDVFESVIGAVLIDSGYDYERTACVVEFAMQEILNLLSPSIPLDPISALVHWIAASVCRAPIEFIVVKQGECEGTQVVLHGTVIAGPVISASLLVSKNLVAERALAILQDTSHERCLSRLCVCDAEKDLGMASGTYVVELDNVDSSLEDG</sequence>
<evidence type="ECO:0000256" key="11">
    <source>
        <dbReference type="PROSITE-ProRule" id="PRU00657"/>
    </source>
</evidence>
<keyword evidence="2" id="KW-0479">Metal-binding</keyword>
<accession>A0AA38PJH3</accession>
<evidence type="ECO:0000259" key="14">
    <source>
        <dbReference type="PROSITE" id="PS51192"/>
    </source>
</evidence>